<dbReference type="Proteomes" id="UP000033187">
    <property type="component" value="Chromosome 1"/>
</dbReference>
<evidence type="ECO:0000313" key="1">
    <source>
        <dbReference type="EMBL" id="CPR16220.1"/>
    </source>
</evidence>
<dbReference type="EMBL" id="LN829119">
    <property type="protein sequence ID" value="CPR16220.1"/>
    <property type="molecule type" value="Genomic_DNA"/>
</dbReference>
<proteinExistence type="predicted"/>
<reference evidence="2" key="1">
    <citation type="submission" date="2015-02" db="EMBL/GenBank/DDBJ databases">
        <authorList>
            <person name="Chooi Y.-H."/>
        </authorList>
    </citation>
    <scope>NUCLEOTIDE SEQUENCE [LARGE SCALE GENOMIC DNA]</scope>
    <source>
        <strain evidence="2">strain Y</strain>
    </source>
</reference>
<gene>
    <name evidence="1" type="ORF">YBN1229_v1_0708</name>
</gene>
<accession>A0A0D6JB56</accession>
<dbReference type="KEGG" id="fil:BN1229_v1_0705"/>
<evidence type="ECO:0000313" key="2">
    <source>
        <dbReference type="Proteomes" id="UP000033187"/>
    </source>
</evidence>
<organism evidence="1 2">
    <name type="scientific">Candidatus Filomicrobium marinum</name>
    <dbReference type="NCBI Taxonomy" id="1608628"/>
    <lineage>
        <taxon>Bacteria</taxon>
        <taxon>Pseudomonadati</taxon>
        <taxon>Pseudomonadota</taxon>
        <taxon>Alphaproteobacteria</taxon>
        <taxon>Hyphomicrobiales</taxon>
        <taxon>Hyphomicrobiaceae</taxon>
        <taxon>Filomicrobium</taxon>
    </lineage>
</organism>
<dbReference type="KEGG" id="fiy:BN1229_v1_0708"/>
<sequence length="198" mass="20471">MFWEGRLVRSGHPREEAALVIRGKLAGKRRHEVFGRFMDKRGVPIVIARRGEQANVEAVAGGDLLQLLGGCNTRGAMVMGDVKALQPGWRDEEGEMVGAGGGGNGHRGHEGTHGEHGFQALADCHHVLGVADADGMADEVAQGAFGLVDAGFAGPVGSKVEALHAGDDAGVVGDGGNDGRKRDPVALVGDVIAARMKA</sequence>
<protein>
    <submittedName>
        <fullName evidence="1">Uncharacterized protein</fullName>
    </submittedName>
</protein>
<name>A0A0D6JB56_9HYPH</name>
<keyword evidence="2" id="KW-1185">Reference proteome</keyword>
<dbReference type="AlphaFoldDB" id="A0A0D6JB56"/>